<protein>
    <submittedName>
        <fullName evidence="2">Jg12562 protein</fullName>
    </submittedName>
</protein>
<evidence type="ECO:0000313" key="3">
    <source>
        <dbReference type="Proteomes" id="UP000838756"/>
    </source>
</evidence>
<sequence length="123" mass="14220">MQVNYPNKLPSTYWDPVHLNYPVRKFPETGTSSEVIGRYWRNQPDVLHEVIRSPKPSCQNFRLPLSKAKSVYDREKFKQGFREIRTHNKPNWVPRFFTGSINSSGTAQSCSPIAILPQNSETP</sequence>
<dbReference type="Proteomes" id="UP000838756">
    <property type="component" value="Unassembled WGS sequence"/>
</dbReference>
<name>A0A8S4SCA1_9NEOP</name>
<evidence type="ECO:0000313" key="2">
    <source>
        <dbReference type="EMBL" id="CAH2258850.1"/>
    </source>
</evidence>
<organism evidence="2 3">
    <name type="scientific">Pararge aegeria aegeria</name>
    <dbReference type="NCBI Taxonomy" id="348720"/>
    <lineage>
        <taxon>Eukaryota</taxon>
        <taxon>Metazoa</taxon>
        <taxon>Ecdysozoa</taxon>
        <taxon>Arthropoda</taxon>
        <taxon>Hexapoda</taxon>
        <taxon>Insecta</taxon>
        <taxon>Pterygota</taxon>
        <taxon>Neoptera</taxon>
        <taxon>Endopterygota</taxon>
        <taxon>Lepidoptera</taxon>
        <taxon>Glossata</taxon>
        <taxon>Ditrysia</taxon>
        <taxon>Papilionoidea</taxon>
        <taxon>Nymphalidae</taxon>
        <taxon>Satyrinae</taxon>
        <taxon>Satyrini</taxon>
        <taxon>Parargina</taxon>
        <taxon>Pararge</taxon>
    </lineage>
</organism>
<reference evidence="2" key="1">
    <citation type="submission" date="2022-03" db="EMBL/GenBank/DDBJ databases">
        <authorList>
            <person name="Lindestad O."/>
        </authorList>
    </citation>
    <scope>NUCLEOTIDE SEQUENCE</scope>
</reference>
<gene>
    <name evidence="2" type="primary">jg12562</name>
    <name evidence="2" type="ORF">PAEG_LOCUS23447</name>
</gene>
<keyword evidence="3" id="KW-1185">Reference proteome</keyword>
<comment type="caution">
    <text evidence="2">The sequence shown here is derived from an EMBL/GenBank/DDBJ whole genome shotgun (WGS) entry which is preliminary data.</text>
</comment>
<proteinExistence type="predicted"/>
<dbReference type="EMBL" id="CAKXAJ010026150">
    <property type="protein sequence ID" value="CAH2258850.1"/>
    <property type="molecule type" value="Genomic_DNA"/>
</dbReference>
<dbReference type="OrthoDB" id="958254at2759"/>
<feature type="region of interest" description="Disordered" evidence="1">
    <location>
        <begin position="102"/>
        <end position="123"/>
    </location>
</feature>
<dbReference type="AlphaFoldDB" id="A0A8S4SCA1"/>
<evidence type="ECO:0000256" key="1">
    <source>
        <dbReference type="SAM" id="MobiDB-lite"/>
    </source>
</evidence>
<accession>A0A8S4SCA1</accession>